<sequence length="112" mass="13013">MFINIYHHYKFPEIQSLNHYRHNQWYHNQQRKPDGIIMNVLTKQIDQQTSTLSTTIGSPTGSSSSDLITRTQGIVIKPYMEQGVESYVQSVLESTFKTTKELIDQRRNPAIN</sequence>
<evidence type="ECO:0000313" key="2">
    <source>
        <dbReference type="Proteomes" id="UP000015104"/>
    </source>
</evidence>
<evidence type="ECO:0000313" key="1">
    <source>
        <dbReference type="EnsemblMetazoa" id="tetur02g00480.1"/>
    </source>
</evidence>
<accession>T1JUD1</accession>
<name>T1JUD1_TETUR</name>
<dbReference type="AlphaFoldDB" id="T1JUD1"/>
<organism evidence="1 2">
    <name type="scientific">Tetranychus urticae</name>
    <name type="common">Two-spotted spider mite</name>
    <dbReference type="NCBI Taxonomy" id="32264"/>
    <lineage>
        <taxon>Eukaryota</taxon>
        <taxon>Metazoa</taxon>
        <taxon>Ecdysozoa</taxon>
        <taxon>Arthropoda</taxon>
        <taxon>Chelicerata</taxon>
        <taxon>Arachnida</taxon>
        <taxon>Acari</taxon>
        <taxon>Acariformes</taxon>
        <taxon>Trombidiformes</taxon>
        <taxon>Prostigmata</taxon>
        <taxon>Eleutherengona</taxon>
        <taxon>Raphignathae</taxon>
        <taxon>Tetranychoidea</taxon>
        <taxon>Tetranychidae</taxon>
        <taxon>Tetranychus</taxon>
    </lineage>
</organism>
<protein>
    <submittedName>
        <fullName evidence="1">Uncharacterized protein</fullName>
    </submittedName>
</protein>
<dbReference type="HOGENOM" id="CLU_2149040_0_0_1"/>
<reference evidence="1" key="2">
    <citation type="submission" date="2015-06" db="UniProtKB">
        <authorList>
            <consortium name="EnsemblMetazoa"/>
        </authorList>
    </citation>
    <scope>IDENTIFICATION</scope>
</reference>
<dbReference type="Proteomes" id="UP000015104">
    <property type="component" value="Unassembled WGS sequence"/>
</dbReference>
<keyword evidence="2" id="KW-1185">Reference proteome</keyword>
<reference evidence="2" key="1">
    <citation type="submission" date="2011-08" db="EMBL/GenBank/DDBJ databases">
        <authorList>
            <person name="Rombauts S."/>
        </authorList>
    </citation>
    <scope>NUCLEOTIDE SEQUENCE</scope>
    <source>
        <strain evidence="2">London</strain>
    </source>
</reference>
<proteinExistence type="predicted"/>
<dbReference type="EnsemblMetazoa" id="tetur02g00480.1">
    <property type="protein sequence ID" value="tetur02g00480.1"/>
    <property type="gene ID" value="tetur02g00480"/>
</dbReference>
<dbReference type="EMBL" id="CAEY01000777">
    <property type="status" value="NOT_ANNOTATED_CDS"/>
    <property type="molecule type" value="Genomic_DNA"/>
</dbReference>